<evidence type="ECO:0000313" key="1">
    <source>
        <dbReference type="EMBL" id="EJK57217.1"/>
    </source>
</evidence>
<sequence length="148" mass="16221">MKALQASHRGVRQRPGLAAIKQNRLDDGFVKHPTNPGAEDSPYAKGTGNLFQTPEAFLRLCRTACISLSSTAMRRPRYLKTSTRSRVSPYSLHVELRASGEDASPGMLTRSRGWRSRKCCRSFYGVCTDPGHLGTGQFHAPEGLCLAA</sequence>
<protein>
    <submittedName>
        <fullName evidence="1">Uncharacterized protein</fullName>
    </submittedName>
</protein>
<keyword evidence="2" id="KW-1185">Reference proteome</keyword>
<name>K0SF44_THAOC</name>
<accession>K0SF44</accession>
<comment type="caution">
    <text evidence="1">The sequence shown here is derived from an EMBL/GenBank/DDBJ whole genome shotgun (WGS) entry which is preliminary data.</text>
</comment>
<reference evidence="1 2" key="1">
    <citation type="journal article" date="2012" name="Genome Biol.">
        <title>Genome and low-iron response of an oceanic diatom adapted to chronic iron limitation.</title>
        <authorList>
            <person name="Lommer M."/>
            <person name="Specht M."/>
            <person name="Roy A.S."/>
            <person name="Kraemer L."/>
            <person name="Andreson R."/>
            <person name="Gutowska M.A."/>
            <person name="Wolf J."/>
            <person name="Bergner S.V."/>
            <person name="Schilhabel M.B."/>
            <person name="Klostermeier U.C."/>
            <person name="Beiko R.G."/>
            <person name="Rosenstiel P."/>
            <person name="Hippler M."/>
            <person name="Laroche J."/>
        </authorList>
    </citation>
    <scope>NUCLEOTIDE SEQUENCE [LARGE SCALE GENOMIC DNA]</scope>
    <source>
        <strain evidence="1 2">CCMP1005</strain>
    </source>
</reference>
<dbReference type="Proteomes" id="UP000266841">
    <property type="component" value="Unassembled WGS sequence"/>
</dbReference>
<proteinExistence type="predicted"/>
<evidence type="ECO:0000313" key="2">
    <source>
        <dbReference type="Proteomes" id="UP000266841"/>
    </source>
</evidence>
<organism evidence="1 2">
    <name type="scientific">Thalassiosira oceanica</name>
    <name type="common">Marine diatom</name>
    <dbReference type="NCBI Taxonomy" id="159749"/>
    <lineage>
        <taxon>Eukaryota</taxon>
        <taxon>Sar</taxon>
        <taxon>Stramenopiles</taxon>
        <taxon>Ochrophyta</taxon>
        <taxon>Bacillariophyta</taxon>
        <taxon>Coscinodiscophyceae</taxon>
        <taxon>Thalassiosirophycidae</taxon>
        <taxon>Thalassiosirales</taxon>
        <taxon>Thalassiosiraceae</taxon>
        <taxon>Thalassiosira</taxon>
    </lineage>
</organism>
<dbReference type="EMBL" id="AGNL01029039">
    <property type="protein sequence ID" value="EJK57217.1"/>
    <property type="molecule type" value="Genomic_DNA"/>
</dbReference>
<gene>
    <name evidence="1" type="ORF">THAOC_22767</name>
</gene>
<dbReference type="AlphaFoldDB" id="K0SF44"/>